<protein>
    <submittedName>
        <fullName evidence="2">Putative G2/mitotic-specific cyclin cdc13</fullName>
    </submittedName>
</protein>
<comment type="caution">
    <text evidence="2">The sequence shown here is derived from an EMBL/GenBank/DDBJ whole genome shotgun (WGS) entry which is preliminary data.</text>
</comment>
<dbReference type="PANTHER" id="PTHR33266">
    <property type="entry name" value="CHROMOSOME 15, WHOLE GENOME SHOTGUN SEQUENCE"/>
    <property type="match status" value="1"/>
</dbReference>
<name>A0A074S9U1_9AGAM</name>
<evidence type="ECO:0000256" key="1">
    <source>
        <dbReference type="SAM" id="MobiDB-lite"/>
    </source>
</evidence>
<dbReference type="PANTHER" id="PTHR33266:SF1">
    <property type="entry name" value="F-BOX DOMAIN-CONTAINING PROTEIN"/>
    <property type="match status" value="1"/>
</dbReference>
<sequence>MNSSMDIDPKVEGFELALHKSNTSTRIDVAKLNLAVLRAIEEYKAKDSDAFKSDCLLTYDDTLFLLQIFLMVFQDRQVDEVDCGAHLLQHRALSKKLTKVYINRQFDELLDDPDIPPKPTKSGMSSSGSNSNLKLAFEEPYKGGAARLFINSLNRARSSYVGESAANRPYNWSVAVIQSSGMGKSRMVEESSLSMFTIPINIREEPPASKKAYPPPDLSVRRFFDRYRSRDDADQQAAYAIFLQVLFTKTLKLVQTQFPELTGQKLALAWATYFKEGGNEDTVGVKRQEFYDSVVLEADRLLKTTEQPTLDGLEKSLTESCSRLEERVQTSTLSDTNACFLYFDEAHSLTQHVANPSPAHERSAYHNLGTVLSKLIKGKVFFIFLSTNSRLEGFAPPASGYPSHRVTENSRLIPPFTELPFDLYEREALANRPLTLENVCTTEVMVGFGRVLWHAEFNVRMRKDIFDFAIDKLTAIGMPLDPNDSSLAALGVRVGIAFDQTNHASHSVESRLVESHSRVVYAIPEHRHFMHTGSPSEPILAEAAGRHLNTRESAGIEVVGPNCLSSAVKKGFLARGERGELAGRLLLTCAHDLALKNTVASDLRYHRPLRVLDFLRALFHGDHHELIMGARPVIDRSIEDHPDALPLSDAFSESYVSFSHFVLAEDSEMLSAPALATALVRGMAIQARDGQASIDAVIPIHMGPLTAPISSKTTSAINLQFKNRKTALDCHVNRSITVPELTKPVISIIFEFGIQETISHPVRITSKTPRLTSNQKKQLHRDDYHYQIVAHGCNSRVFKAIPLEVEPMYTGILGTGAILQDFPRNKYEENREALLALKPAFNGKKQKAFYSDLLDLKVE</sequence>
<reference evidence="2 3" key="1">
    <citation type="submission" date="2013-12" db="EMBL/GenBank/DDBJ databases">
        <authorList>
            <person name="Cubeta M."/>
            <person name="Pakala S."/>
            <person name="Fedorova N."/>
            <person name="Thomas E."/>
            <person name="Dean R."/>
            <person name="Jabaji S."/>
            <person name="Neate S."/>
            <person name="Toda T."/>
            <person name="Tavantzis S."/>
            <person name="Vilgalys R."/>
            <person name="Bharathan N."/>
            <person name="Pakala S."/>
            <person name="Losada L.S."/>
            <person name="Zafar N."/>
            <person name="Nierman W."/>
        </authorList>
    </citation>
    <scope>NUCLEOTIDE SEQUENCE [LARGE SCALE GENOMIC DNA]</scope>
    <source>
        <strain evidence="2 3">123E</strain>
    </source>
</reference>
<dbReference type="STRING" id="1423351.A0A074S9U1"/>
<dbReference type="OrthoDB" id="3270019at2759"/>
<feature type="region of interest" description="Disordered" evidence="1">
    <location>
        <begin position="112"/>
        <end position="131"/>
    </location>
</feature>
<dbReference type="HOGENOM" id="CLU_009568_1_0_1"/>
<dbReference type="AlphaFoldDB" id="A0A074S9U1"/>
<accession>A0A074S9U1</accession>
<organism evidence="2 3">
    <name type="scientific">Rhizoctonia solani 123E</name>
    <dbReference type="NCBI Taxonomy" id="1423351"/>
    <lineage>
        <taxon>Eukaryota</taxon>
        <taxon>Fungi</taxon>
        <taxon>Dikarya</taxon>
        <taxon>Basidiomycota</taxon>
        <taxon>Agaricomycotina</taxon>
        <taxon>Agaricomycetes</taxon>
        <taxon>Cantharellales</taxon>
        <taxon>Ceratobasidiaceae</taxon>
        <taxon>Rhizoctonia</taxon>
    </lineage>
</organism>
<feature type="compositionally biased region" description="Low complexity" evidence="1">
    <location>
        <begin position="122"/>
        <end position="131"/>
    </location>
</feature>
<dbReference type="Proteomes" id="UP000027456">
    <property type="component" value="Unassembled WGS sequence"/>
</dbReference>
<keyword evidence="3" id="KW-1185">Reference proteome</keyword>
<evidence type="ECO:0000313" key="3">
    <source>
        <dbReference type="Proteomes" id="UP000027456"/>
    </source>
</evidence>
<gene>
    <name evidence="2" type="ORF">V565_018420</name>
</gene>
<dbReference type="EMBL" id="AZST01000030">
    <property type="protein sequence ID" value="KEP54365.1"/>
    <property type="molecule type" value="Genomic_DNA"/>
</dbReference>
<evidence type="ECO:0000313" key="2">
    <source>
        <dbReference type="EMBL" id="KEP54365.1"/>
    </source>
</evidence>
<proteinExistence type="predicted"/>